<feature type="region of interest" description="Disordered" evidence="1">
    <location>
        <begin position="146"/>
        <end position="181"/>
    </location>
</feature>
<protein>
    <submittedName>
        <fullName evidence="2">RNA-directed RNA polymerase</fullName>
    </submittedName>
</protein>
<dbReference type="Proteomes" id="UP001149074">
    <property type="component" value="Unassembled WGS sequence"/>
</dbReference>
<gene>
    <name evidence="2" type="ORF">N7532_009783</name>
</gene>
<keyword evidence="3" id="KW-1185">Reference proteome</keyword>
<accession>A0A9W9ENE2</accession>
<dbReference type="AlphaFoldDB" id="A0A9W9ENE2"/>
<keyword evidence="2" id="KW-0696">RNA-directed RNA polymerase</keyword>
<evidence type="ECO:0000256" key="1">
    <source>
        <dbReference type="SAM" id="MobiDB-lite"/>
    </source>
</evidence>
<dbReference type="GO" id="GO:0003968">
    <property type="term" value="F:RNA-directed RNA polymerase activity"/>
    <property type="evidence" value="ECO:0007669"/>
    <property type="project" value="UniProtKB-KW"/>
</dbReference>
<evidence type="ECO:0000313" key="3">
    <source>
        <dbReference type="Proteomes" id="UP001149074"/>
    </source>
</evidence>
<organism evidence="2 3">
    <name type="scientific">Penicillium argentinense</name>
    <dbReference type="NCBI Taxonomy" id="1131581"/>
    <lineage>
        <taxon>Eukaryota</taxon>
        <taxon>Fungi</taxon>
        <taxon>Dikarya</taxon>
        <taxon>Ascomycota</taxon>
        <taxon>Pezizomycotina</taxon>
        <taxon>Eurotiomycetes</taxon>
        <taxon>Eurotiomycetidae</taxon>
        <taxon>Eurotiales</taxon>
        <taxon>Aspergillaceae</taxon>
        <taxon>Penicillium</taxon>
    </lineage>
</organism>
<dbReference type="RefSeq" id="XP_056469690.1">
    <property type="nucleotide sequence ID" value="XM_056622274.1"/>
</dbReference>
<keyword evidence="2" id="KW-0808">Transferase</keyword>
<proteinExistence type="predicted"/>
<dbReference type="GeneID" id="81361253"/>
<keyword evidence="2" id="KW-0548">Nucleotidyltransferase</keyword>
<name>A0A9W9ENE2_9EURO</name>
<reference evidence="2" key="1">
    <citation type="submission" date="2022-11" db="EMBL/GenBank/DDBJ databases">
        <authorList>
            <person name="Petersen C."/>
        </authorList>
    </citation>
    <scope>NUCLEOTIDE SEQUENCE</scope>
    <source>
        <strain evidence="2">IBT 30761</strain>
    </source>
</reference>
<sequence length="236" mass="26010">MASDYLYFKADTRELRTAVGGFREQVASQTPLPVSPGSNLSAHEKSKRTELLLGARLRGVPAEQWHLPQPQDQPSSIVGDATVGVRLNIAQRQFLRCRREAPYAPKPPTPRSQLTPQANGLSLAQLDPSTDVENSGHAEDVRKKLEQKFPEGQDYQDVDEDLTRPVKRPRESAWNDGSSGTGPSAILDEVISAVDGLYGKWKYAVRHGQEEFAPEAQEAIKSIAAIKASYRLGPIR</sequence>
<comment type="caution">
    <text evidence="2">The sequence shown here is derived from an EMBL/GenBank/DDBJ whole genome shotgun (WGS) entry which is preliminary data.</text>
</comment>
<feature type="compositionally biased region" description="Basic and acidic residues" evidence="1">
    <location>
        <begin position="161"/>
        <end position="173"/>
    </location>
</feature>
<dbReference type="OrthoDB" id="10055769at2759"/>
<dbReference type="EMBL" id="JAPQKI010000010">
    <property type="protein sequence ID" value="KAJ5085012.1"/>
    <property type="molecule type" value="Genomic_DNA"/>
</dbReference>
<reference evidence="2" key="2">
    <citation type="journal article" date="2023" name="IMA Fungus">
        <title>Comparative genomic study of the Penicillium genus elucidates a diverse pangenome and 15 lateral gene transfer events.</title>
        <authorList>
            <person name="Petersen C."/>
            <person name="Sorensen T."/>
            <person name="Nielsen M.R."/>
            <person name="Sondergaard T.E."/>
            <person name="Sorensen J.L."/>
            <person name="Fitzpatrick D.A."/>
            <person name="Frisvad J.C."/>
            <person name="Nielsen K.L."/>
        </authorList>
    </citation>
    <scope>NUCLEOTIDE SEQUENCE</scope>
    <source>
        <strain evidence="2">IBT 30761</strain>
    </source>
</reference>
<evidence type="ECO:0000313" key="2">
    <source>
        <dbReference type="EMBL" id="KAJ5085012.1"/>
    </source>
</evidence>